<evidence type="ECO:0008006" key="5">
    <source>
        <dbReference type="Google" id="ProtNLM"/>
    </source>
</evidence>
<keyword evidence="4" id="KW-1185">Reference proteome</keyword>
<reference evidence="3" key="1">
    <citation type="journal article" date="2022" name="bioRxiv">
        <title>Sequencing and chromosome-scale assembly of the giantPleurodeles waltlgenome.</title>
        <authorList>
            <person name="Brown T."/>
            <person name="Elewa A."/>
            <person name="Iarovenko S."/>
            <person name="Subramanian E."/>
            <person name="Araus A.J."/>
            <person name="Petzold A."/>
            <person name="Susuki M."/>
            <person name="Suzuki K.-i.T."/>
            <person name="Hayashi T."/>
            <person name="Toyoda A."/>
            <person name="Oliveira C."/>
            <person name="Osipova E."/>
            <person name="Leigh N.D."/>
            <person name="Simon A."/>
            <person name="Yun M.H."/>
        </authorList>
    </citation>
    <scope>NUCLEOTIDE SEQUENCE</scope>
    <source>
        <strain evidence="3">20211129_DDA</strain>
        <tissue evidence="3">Liver</tissue>
    </source>
</reference>
<feature type="compositionally biased region" description="Polar residues" evidence="1">
    <location>
        <begin position="119"/>
        <end position="128"/>
    </location>
</feature>
<feature type="chain" id="PRO_5043451322" description="Secreted protein" evidence="2">
    <location>
        <begin position="18"/>
        <end position="202"/>
    </location>
</feature>
<dbReference type="AlphaFoldDB" id="A0AAV7UZP7"/>
<name>A0AAV7UZP7_PLEWA</name>
<evidence type="ECO:0000256" key="2">
    <source>
        <dbReference type="SAM" id="SignalP"/>
    </source>
</evidence>
<sequence length="202" mass="21733">MRCGLVWCCALLRSAERSIGFAGAGIGPGAREGVTPKPAGSPRATSEWRKVSRWSIGAMPWCAPVGTSELPRVSSEQGRGPRKAWCSLGWCWAHLRSAEWCIGTADEGNGPGTREGGRPQTSGESTNCIGVAEGEPLEHRRENVGGTCGDIRTAESIPSTQQRPRGAVRTRDLQMRGTVPARGRGWLPDQRAVHEPHRSDGR</sequence>
<protein>
    <recommendedName>
        <fullName evidence="5">Secreted protein</fullName>
    </recommendedName>
</protein>
<dbReference type="EMBL" id="JANPWB010000004">
    <property type="protein sequence ID" value="KAJ1193814.1"/>
    <property type="molecule type" value="Genomic_DNA"/>
</dbReference>
<evidence type="ECO:0000256" key="1">
    <source>
        <dbReference type="SAM" id="MobiDB-lite"/>
    </source>
</evidence>
<comment type="caution">
    <text evidence="3">The sequence shown here is derived from an EMBL/GenBank/DDBJ whole genome shotgun (WGS) entry which is preliminary data.</text>
</comment>
<feature type="signal peptide" evidence="2">
    <location>
        <begin position="1"/>
        <end position="17"/>
    </location>
</feature>
<feature type="region of interest" description="Disordered" evidence="1">
    <location>
        <begin position="107"/>
        <end position="202"/>
    </location>
</feature>
<feature type="compositionally biased region" description="Basic and acidic residues" evidence="1">
    <location>
        <begin position="191"/>
        <end position="202"/>
    </location>
</feature>
<proteinExistence type="predicted"/>
<dbReference type="Proteomes" id="UP001066276">
    <property type="component" value="Chromosome 2_2"/>
</dbReference>
<gene>
    <name evidence="3" type="ORF">NDU88_003110</name>
</gene>
<feature type="region of interest" description="Disordered" evidence="1">
    <location>
        <begin position="26"/>
        <end position="46"/>
    </location>
</feature>
<accession>A0AAV7UZP7</accession>
<keyword evidence="2" id="KW-0732">Signal</keyword>
<evidence type="ECO:0000313" key="3">
    <source>
        <dbReference type="EMBL" id="KAJ1193814.1"/>
    </source>
</evidence>
<organism evidence="3 4">
    <name type="scientific">Pleurodeles waltl</name>
    <name type="common">Iberian ribbed newt</name>
    <dbReference type="NCBI Taxonomy" id="8319"/>
    <lineage>
        <taxon>Eukaryota</taxon>
        <taxon>Metazoa</taxon>
        <taxon>Chordata</taxon>
        <taxon>Craniata</taxon>
        <taxon>Vertebrata</taxon>
        <taxon>Euteleostomi</taxon>
        <taxon>Amphibia</taxon>
        <taxon>Batrachia</taxon>
        <taxon>Caudata</taxon>
        <taxon>Salamandroidea</taxon>
        <taxon>Salamandridae</taxon>
        <taxon>Pleurodelinae</taxon>
        <taxon>Pleurodeles</taxon>
    </lineage>
</organism>
<evidence type="ECO:0000313" key="4">
    <source>
        <dbReference type="Proteomes" id="UP001066276"/>
    </source>
</evidence>